<evidence type="ECO:0000313" key="8">
    <source>
        <dbReference type="EMBL" id="PTL59207.1"/>
    </source>
</evidence>
<dbReference type="GO" id="GO:0045892">
    <property type="term" value="P:negative regulation of DNA-templated transcription"/>
    <property type="evidence" value="ECO:0007669"/>
    <property type="project" value="TreeGrafter"/>
</dbReference>
<dbReference type="PANTHER" id="PTHR33202:SF22">
    <property type="entry name" value="HYDROGEN PEROXIDE SENSITIVE REPRESSOR"/>
    <property type="match status" value="1"/>
</dbReference>
<evidence type="ECO:0000256" key="2">
    <source>
        <dbReference type="ARBA" id="ARBA00022491"/>
    </source>
</evidence>
<keyword evidence="6" id="KW-0804">Transcription</keyword>
<organism evidence="8 9">
    <name type="scientific">Paraconexibacter algicola</name>
    <dbReference type="NCBI Taxonomy" id="2133960"/>
    <lineage>
        <taxon>Bacteria</taxon>
        <taxon>Bacillati</taxon>
        <taxon>Actinomycetota</taxon>
        <taxon>Thermoleophilia</taxon>
        <taxon>Solirubrobacterales</taxon>
        <taxon>Paraconexibacteraceae</taxon>
        <taxon>Paraconexibacter</taxon>
    </lineage>
</organism>
<name>A0A2T4UJ34_9ACTN</name>
<evidence type="ECO:0000256" key="5">
    <source>
        <dbReference type="ARBA" id="ARBA00023125"/>
    </source>
</evidence>
<comment type="cofactor">
    <cofactor evidence="7">
        <name>Zn(2+)</name>
        <dbReference type="ChEBI" id="CHEBI:29105"/>
    </cofactor>
    <text evidence="7">Binds 1 zinc ion per subunit.</text>
</comment>
<protein>
    <submittedName>
        <fullName evidence="8">Transcriptional repressor</fullName>
    </submittedName>
</protein>
<evidence type="ECO:0000256" key="1">
    <source>
        <dbReference type="ARBA" id="ARBA00007957"/>
    </source>
</evidence>
<evidence type="ECO:0000256" key="6">
    <source>
        <dbReference type="ARBA" id="ARBA00023163"/>
    </source>
</evidence>
<keyword evidence="3 7" id="KW-0862">Zinc</keyword>
<evidence type="ECO:0000256" key="3">
    <source>
        <dbReference type="ARBA" id="ARBA00022833"/>
    </source>
</evidence>
<dbReference type="GO" id="GO:0000976">
    <property type="term" value="F:transcription cis-regulatory region binding"/>
    <property type="evidence" value="ECO:0007669"/>
    <property type="project" value="TreeGrafter"/>
</dbReference>
<dbReference type="GO" id="GO:1900376">
    <property type="term" value="P:regulation of secondary metabolite biosynthetic process"/>
    <property type="evidence" value="ECO:0007669"/>
    <property type="project" value="TreeGrafter"/>
</dbReference>
<dbReference type="EMBL" id="PYYB01000001">
    <property type="protein sequence ID" value="PTL59207.1"/>
    <property type="molecule type" value="Genomic_DNA"/>
</dbReference>
<comment type="caution">
    <text evidence="8">The sequence shown here is derived from an EMBL/GenBank/DDBJ whole genome shotgun (WGS) entry which is preliminary data.</text>
</comment>
<dbReference type="SUPFAM" id="SSF46785">
    <property type="entry name" value="Winged helix' DNA-binding domain"/>
    <property type="match status" value="1"/>
</dbReference>
<dbReference type="Proteomes" id="UP000240739">
    <property type="component" value="Unassembled WGS sequence"/>
</dbReference>
<evidence type="ECO:0000256" key="4">
    <source>
        <dbReference type="ARBA" id="ARBA00023015"/>
    </source>
</evidence>
<comment type="similarity">
    <text evidence="1">Belongs to the Fur family.</text>
</comment>
<dbReference type="Gene3D" id="1.10.10.10">
    <property type="entry name" value="Winged helix-like DNA-binding domain superfamily/Winged helix DNA-binding domain"/>
    <property type="match status" value="1"/>
</dbReference>
<accession>A0A2T4UJ34</accession>
<dbReference type="InterPro" id="IPR036390">
    <property type="entry name" value="WH_DNA-bd_sf"/>
</dbReference>
<dbReference type="PANTHER" id="PTHR33202">
    <property type="entry name" value="ZINC UPTAKE REGULATION PROTEIN"/>
    <property type="match status" value="1"/>
</dbReference>
<keyword evidence="4" id="KW-0805">Transcription regulation</keyword>
<feature type="binding site" evidence="7">
    <location>
        <position position="109"/>
    </location>
    <ligand>
        <name>Zn(2+)</name>
        <dbReference type="ChEBI" id="CHEBI:29105"/>
    </ligand>
</feature>
<reference evidence="8 9" key="1">
    <citation type="submission" date="2018-03" db="EMBL/GenBank/DDBJ databases">
        <title>Aquarubrobacter algicola gen. nov., sp. nov., a novel actinobacterium isolated from shallow eutrophic lake during the end of cyanobacterial harmful algal blooms.</title>
        <authorList>
            <person name="Chun S.J."/>
        </authorList>
    </citation>
    <scope>NUCLEOTIDE SEQUENCE [LARGE SCALE GENOMIC DNA]</scope>
    <source>
        <strain evidence="8 9">Seoho-28</strain>
    </source>
</reference>
<dbReference type="InterPro" id="IPR036388">
    <property type="entry name" value="WH-like_DNA-bd_sf"/>
</dbReference>
<proteinExistence type="inferred from homology"/>
<keyword evidence="2" id="KW-0678">Repressor</keyword>
<dbReference type="InterPro" id="IPR002481">
    <property type="entry name" value="FUR"/>
</dbReference>
<dbReference type="Gene3D" id="3.30.1490.190">
    <property type="match status" value="1"/>
</dbReference>
<dbReference type="InterPro" id="IPR043135">
    <property type="entry name" value="Fur_C"/>
</dbReference>
<gene>
    <name evidence="8" type="ORF">C7Y72_05860</name>
</gene>
<dbReference type="AlphaFoldDB" id="A0A2T4UJ34"/>
<keyword evidence="5" id="KW-0238">DNA-binding</keyword>
<dbReference type="GO" id="GO:0003700">
    <property type="term" value="F:DNA-binding transcription factor activity"/>
    <property type="evidence" value="ECO:0007669"/>
    <property type="project" value="InterPro"/>
</dbReference>
<sequence>MRPAPDTVEDVATLTTQHDAELTEALRRGGLRVTSQRLVLHRHLRAQDTHATAEQIRAAVADRLPGVSVQTVYATLELFEQLGIVRRVAAPGGATLFDSRRAPHHHLACRVCGRVQDLDAPAVALDAVLDAARAAGHADPVASVTVTGTCADCADITRG</sequence>
<evidence type="ECO:0000256" key="7">
    <source>
        <dbReference type="PIRSR" id="PIRSR602481-1"/>
    </source>
</evidence>
<keyword evidence="9" id="KW-1185">Reference proteome</keyword>
<feature type="binding site" evidence="7">
    <location>
        <position position="112"/>
    </location>
    <ligand>
        <name>Zn(2+)</name>
        <dbReference type="ChEBI" id="CHEBI:29105"/>
    </ligand>
</feature>
<keyword evidence="7" id="KW-0479">Metal-binding</keyword>
<feature type="binding site" evidence="7">
    <location>
        <position position="153"/>
    </location>
    <ligand>
        <name>Zn(2+)</name>
        <dbReference type="ChEBI" id="CHEBI:29105"/>
    </ligand>
</feature>
<dbReference type="Pfam" id="PF01475">
    <property type="entry name" value="FUR"/>
    <property type="match status" value="1"/>
</dbReference>
<feature type="binding site" evidence="7">
    <location>
        <position position="150"/>
    </location>
    <ligand>
        <name>Zn(2+)</name>
        <dbReference type="ChEBI" id="CHEBI:29105"/>
    </ligand>
</feature>
<evidence type="ECO:0000313" key="9">
    <source>
        <dbReference type="Proteomes" id="UP000240739"/>
    </source>
</evidence>
<dbReference type="CDD" id="cd07153">
    <property type="entry name" value="Fur_like"/>
    <property type="match status" value="1"/>
</dbReference>
<dbReference type="GO" id="GO:0008270">
    <property type="term" value="F:zinc ion binding"/>
    <property type="evidence" value="ECO:0007669"/>
    <property type="project" value="TreeGrafter"/>
</dbReference>